<dbReference type="AlphaFoldDB" id="A0A4C1XZK0"/>
<gene>
    <name evidence="2" type="ORF">EVAR_40500_1</name>
</gene>
<evidence type="ECO:0000313" key="3">
    <source>
        <dbReference type="Proteomes" id="UP000299102"/>
    </source>
</evidence>
<reference evidence="2 3" key="1">
    <citation type="journal article" date="2019" name="Commun. Biol.">
        <title>The bagworm genome reveals a unique fibroin gene that provides high tensile strength.</title>
        <authorList>
            <person name="Kono N."/>
            <person name="Nakamura H."/>
            <person name="Ohtoshi R."/>
            <person name="Tomita M."/>
            <person name="Numata K."/>
            <person name="Arakawa K."/>
        </authorList>
    </citation>
    <scope>NUCLEOTIDE SEQUENCE [LARGE SCALE GENOMIC DNA]</scope>
</reference>
<accession>A0A4C1XZK0</accession>
<evidence type="ECO:0000256" key="1">
    <source>
        <dbReference type="SAM" id="MobiDB-lite"/>
    </source>
</evidence>
<feature type="region of interest" description="Disordered" evidence="1">
    <location>
        <begin position="80"/>
        <end position="106"/>
    </location>
</feature>
<proteinExistence type="predicted"/>
<evidence type="ECO:0000313" key="2">
    <source>
        <dbReference type="EMBL" id="GBP67729.1"/>
    </source>
</evidence>
<sequence>MRFLRSVCIEFSKNRYGNTDFRKHRELQNDVPVLKYETYADRRGARGARAPLAYRGRGAEERPGLTENYFILFEQTISPAGEGRGAREPRAAGRSDSERRTLRSDFPPAKSKLVTGALDWSVADDRMRKYPGGTFLAHVITVYFYSVDVPSVRFLPSKPPRSYLRHAHGRGSRA</sequence>
<keyword evidence="3" id="KW-1185">Reference proteome</keyword>
<protein>
    <submittedName>
        <fullName evidence="2">Uncharacterized protein</fullName>
    </submittedName>
</protein>
<dbReference type="Proteomes" id="UP000299102">
    <property type="component" value="Unassembled WGS sequence"/>
</dbReference>
<organism evidence="2 3">
    <name type="scientific">Eumeta variegata</name>
    <name type="common">Bagworm moth</name>
    <name type="synonym">Eumeta japonica</name>
    <dbReference type="NCBI Taxonomy" id="151549"/>
    <lineage>
        <taxon>Eukaryota</taxon>
        <taxon>Metazoa</taxon>
        <taxon>Ecdysozoa</taxon>
        <taxon>Arthropoda</taxon>
        <taxon>Hexapoda</taxon>
        <taxon>Insecta</taxon>
        <taxon>Pterygota</taxon>
        <taxon>Neoptera</taxon>
        <taxon>Endopterygota</taxon>
        <taxon>Lepidoptera</taxon>
        <taxon>Glossata</taxon>
        <taxon>Ditrysia</taxon>
        <taxon>Tineoidea</taxon>
        <taxon>Psychidae</taxon>
        <taxon>Oiketicinae</taxon>
        <taxon>Eumeta</taxon>
    </lineage>
</organism>
<dbReference type="EMBL" id="BGZK01000989">
    <property type="protein sequence ID" value="GBP67729.1"/>
    <property type="molecule type" value="Genomic_DNA"/>
</dbReference>
<feature type="compositionally biased region" description="Basic and acidic residues" evidence="1">
    <location>
        <begin position="84"/>
        <end position="103"/>
    </location>
</feature>
<comment type="caution">
    <text evidence="2">The sequence shown here is derived from an EMBL/GenBank/DDBJ whole genome shotgun (WGS) entry which is preliminary data.</text>
</comment>
<name>A0A4C1XZK0_EUMVA</name>